<comment type="cofactor">
    <cofactor evidence="13">
        <name>Mg(2+)</name>
        <dbReference type="ChEBI" id="CHEBI:18420"/>
    </cofactor>
</comment>
<dbReference type="GO" id="GO:0000287">
    <property type="term" value="F:magnesium ion binding"/>
    <property type="evidence" value="ECO:0007669"/>
    <property type="project" value="InterPro"/>
</dbReference>
<evidence type="ECO:0000256" key="6">
    <source>
        <dbReference type="ARBA" id="ARBA00022679"/>
    </source>
</evidence>
<evidence type="ECO:0000256" key="11">
    <source>
        <dbReference type="ARBA" id="ARBA00049191"/>
    </source>
</evidence>
<dbReference type="RefSeq" id="WP_073532175.1">
    <property type="nucleotide sequence ID" value="NZ_MJAO01000010.1"/>
</dbReference>
<evidence type="ECO:0000313" key="16">
    <source>
        <dbReference type="EMBL" id="OKB66505.1"/>
    </source>
</evidence>
<dbReference type="PANTHER" id="PTHR38096:SF1">
    <property type="entry name" value="ENTEROBACTIN SYNTHASE COMPONENT D"/>
    <property type="match status" value="1"/>
</dbReference>
<evidence type="ECO:0000256" key="4">
    <source>
        <dbReference type="ARBA" id="ARBA00011503"/>
    </source>
</evidence>
<evidence type="ECO:0000256" key="12">
    <source>
        <dbReference type="PIRSR" id="PIRSR603542-1"/>
    </source>
</evidence>
<evidence type="ECO:0000256" key="7">
    <source>
        <dbReference type="ARBA" id="ARBA00023191"/>
    </source>
</evidence>
<dbReference type="EMBL" id="MJAO01000010">
    <property type="protein sequence ID" value="OKB66505.1"/>
    <property type="molecule type" value="Genomic_DNA"/>
</dbReference>
<dbReference type="GO" id="GO:0005886">
    <property type="term" value="C:plasma membrane"/>
    <property type="evidence" value="ECO:0007669"/>
    <property type="project" value="TreeGrafter"/>
</dbReference>
<organism evidence="16 17">
    <name type="scientific">Serratia marcescens</name>
    <dbReference type="NCBI Taxonomy" id="615"/>
    <lineage>
        <taxon>Bacteria</taxon>
        <taxon>Pseudomonadati</taxon>
        <taxon>Pseudomonadota</taxon>
        <taxon>Gammaproteobacteria</taxon>
        <taxon>Enterobacterales</taxon>
        <taxon>Yersiniaceae</taxon>
        <taxon>Serratia</taxon>
    </lineage>
</organism>
<dbReference type="Proteomes" id="UP000185770">
    <property type="component" value="Unassembled WGS sequence"/>
</dbReference>
<protein>
    <recommendedName>
        <fullName evidence="5">Enterobactin synthase component D</fullName>
    </recommendedName>
    <alternativeName>
        <fullName evidence="8">4'-phosphopantetheinyl transferase EntD</fullName>
    </alternativeName>
    <alternativeName>
        <fullName evidence="9">Enterochelin synthase D</fullName>
    </alternativeName>
</protein>
<comment type="function">
    <text evidence="1">Involved in the biosynthesis of the siderophore enterobactin (enterochelin), which is a macrocyclic trimeric lactone of N-(2,3-dihydroxybenzoyl)-serine. The serine trilactone serves as a scaffolding for the three catechol functionalities that provide hexadentate coordination for the tightly ligated iron(2+) atoms. Plays an essential role in the assembly of the enterobactin by catalyzing the transfer of the 4'-phosphopantetheine (Ppant) moiety from coenzyme A to the apo-domains of both EntB (ArCP domain) and EntF (PCP domain) to yield their holo-forms which make them competent for the activation of 2,3-dihydroxybenzoate (DHB) and L-serine, respectively.</text>
</comment>
<dbReference type="SUPFAM" id="SSF56214">
    <property type="entry name" value="4'-phosphopantetheinyl transferase"/>
    <property type="match status" value="1"/>
</dbReference>
<evidence type="ECO:0000256" key="8">
    <source>
        <dbReference type="ARBA" id="ARBA00029894"/>
    </source>
</evidence>
<evidence type="ECO:0000259" key="14">
    <source>
        <dbReference type="Pfam" id="PF01648"/>
    </source>
</evidence>
<dbReference type="PANTHER" id="PTHR38096">
    <property type="entry name" value="ENTEROBACTIN SYNTHASE COMPONENT D"/>
    <property type="match status" value="1"/>
</dbReference>
<comment type="caution">
    <text evidence="16">The sequence shown here is derived from an EMBL/GenBank/DDBJ whole genome shotgun (WGS) entry which is preliminary data.</text>
</comment>
<keyword evidence="6" id="KW-0808">Transferase</keyword>
<dbReference type="InterPro" id="IPR037143">
    <property type="entry name" value="4-PPantetheinyl_Trfase_dom_sf"/>
</dbReference>
<dbReference type="InterPro" id="IPR041354">
    <property type="entry name" value="4PPT_N"/>
</dbReference>
<evidence type="ECO:0000256" key="9">
    <source>
        <dbReference type="ARBA" id="ARBA00031996"/>
    </source>
</evidence>
<dbReference type="GO" id="GO:0009239">
    <property type="term" value="P:enterobactin biosynthetic process"/>
    <property type="evidence" value="ECO:0007669"/>
    <property type="project" value="UniProtKB-UniPathway"/>
</dbReference>
<reference evidence="16 17" key="1">
    <citation type="submission" date="2016-09" db="EMBL/GenBank/DDBJ databases">
        <title>Serratia marcescens MSU-97 and epiphytic antimycotic-producing bacteria.</title>
        <authorList>
            <person name="Matilla M.A."/>
        </authorList>
    </citation>
    <scope>NUCLEOTIDE SEQUENCE [LARGE SCALE GENOMIC DNA]</scope>
    <source>
        <strain evidence="16 17">MSU-97</strain>
    </source>
</reference>
<dbReference type="AlphaFoldDB" id="A0A1Q4P033"/>
<evidence type="ECO:0000256" key="10">
    <source>
        <dbReference type="ARBA" id="ARBA00049176"/>
    </source>
</evidence>
<keyword evidence="13" id="KW-0479">Metal-binding</keyword>
<evidence type="ECO:0000256" key="2">
    <source>
        <dbReference type="ARBA" id="ARBA00004993"/>
    </source>
</evidence>
<feature type="domain" description="4'-phosphopantetheinyl transferase" evidence="14">
    <location>
        <begin position="116"/>
        <end position="199"/>
    </location>
</feature>
<comment type="catalytic activity">
    <reaction evidence="11">
        <text>apo-[peptidyl-carrier protein] + CoA = holo-[peptidyl-carrier protein] + adenosine 3',5'-bisphosphate + H(+)</text>
        <dbReference type="Rhea" id="RHEA:46228"/>
        <dbReference type="Rhea" id="RHEA-COMP:11479"/>
        <dbReference type="Rhea" id="RHEA-COMP:11480"/>
        <dbReference type="ChEBI" id="CHEBI:15378"/>
        <dbReference type="ChEBI" id="CHEBI:29999"/>
        <dbReference type="ChEBI" id="CHEBI:57287"/>
        <dbReference type="ChEBI" id="CHEBI:58343"/>
        <dbReference type="ChEBI" id="CHEBI:64479"/>
    </reaction>
</comment>
<feature type="domain" description="4'-phosphopantetheinyl transferase N-terminal" evidence="15">
    <location>
        <begin position="47"/>
        <end position="108"/>
    </location>
</feature>
<keyword evidence="13" id="KW-0460">Magnesium</keyword>
<comment type="pathway">
    <text evidence="2">Siderophore biosynthesis; enterobactin biosynthesis.</text>
</comment>
<sequence length="237" mass="26880">MPPFLNASQRVVPPLFRHLVLWYNAFDFRRFDESLFLDFGMECPAPLTRAGPKRKAEYFAGRLAARRALQFLGCETLALPMGEHRLPQWPSGYRGSISHTRALAVSAVCRHDRYQAVGIDTETVFTADQCTKLMRAIVSEAEWNDVIRGGCALAQPQLTTLIFSAKEALYKALYPHTLLFQDFSAARLTRVCEESAQFQIELTCDWSGRYSTGTHFTGWFQFFAHTVVTVIADGYHK</sequence>
<evidence type="ECO:0000256" key="3">
    <source>
        <dbReference type="ARBA" id="ARBA00008342"/>
    </source>
</evidence>
<dbReference type="GO" id="GO:0008897">
    <property type="term" value="F:holo-[acyl-carrier-protein] synthase activity"/>
    <property type="evidence" value="ECO:0007669"/>
    <property type="project" value="InterPro"/>
</dbReference>
<feature type="binding site" evidence="13">
    <location>
        <position position="122"/>
    </location>
    <ligand>
        <name>Mg(2+)</name>
        <dbReference type="ChEBI" id="CHEBI:18420"/>
    </ligand>
</feature>
<evidence type="ECO:0000256" key="5">
    <source>
        <dbReference type="ARBA" id="ARBA00019087"/>
    </source>
</evidence>
<feature type="binding site" evidence="12">
    <location>
        <position position="54"/>
    </location>
    <ligand>
        <name>CoA</name>
        <dbReference type="ChEBI" id="CHEBI:57287"/>
    </ligand>
</feature>
<dbReference type="Gene3D" id="3.90.470.20">
    <property type="entry name" value="4'-phosphopantetheinyl transferase domain"/>
    <property type="match status" value="1"/>
</dbReference>
<proteinExistence type="inferred from homology"/>
<feature type="binding site" evidence="12">
    <location>
        <position position="171"/>
    </location>
    <ligand>
        <name>CoA</name>
        <dbReference type="ChEBI" id="CHEBI:57287"/>
    </ligand>
</feature>
<dbReference type="Pfam" id="PF01648">
    <property type="entry name" value="ACPS"/>
    <property type="match status" value="1"/>
</dbReference>
<feature type="binding site" evidence="13">
    <location>
        <position position="120"/>
    </location>
    <ligand>
        <name>Mg(2+)</name>
        <dbReference type="ChEBI" id="CHEBI:18420"/>
    </ligand>
</feature>
<feature type="binding site" evidence="12">
    <location>
        <begin position="98"/>
        <end position="99"/>
    </location>
    <ligand>
        <name>CoA</name>
        <dbReference type="ChEBI" id="CHEBI:57287"/>
    </ligand>
</feature>
<feature type="binding site" evidence="12">
    <location>
        <position position="62"/>
    </location>
    <ligand>
        <name>CoA</name>
        <dbReference type="ChEBI" id="CHEBI:57287"/>
    </ligand>
</feature>
<accession>A0A1Q4P033</accession>
<dbReference type="PRINTS" id="PR01399">
    <property type="entry name" value="ENTSNTHTASED"/>
</dbReference>
<comment type="subunit">
    <text evidence="4">EntB, EntD, EntE, and EntF form a multienzyme complex called enterobactin synthase.</text>
</comment>
<comment type="similarity">
    <text evidence="3">Belongs to the P-Pant transferase superfamily. EntD family.</text>
</comment>
<name>A0A1Q4P033_SERMA</name>
<dbReference type="InterPro" id="IPR003542">
    <property type="entry name" value="Enbac_synth_compD-like"/>
</dbReference>
<dbReference type="UniPathway" id="UPA00017"/>
<evidence type="ECO:0000259" key="15">
    <source>
        <dbReference type="Pfam" id="PF17837"/>
    </source>
</evidence>
<dbReference type="Pfam" id="PF17837">
    <property type="entry name" value="4PPT_N"/>
    <property type="match status" value="1"/>
</dbReference>
<evidence type="ECO:0000313" key="17">
    <source>
        <dbReference type="Proteomes" id="UP000185770"/>
    </source>
</evidence>
<evidence type="ECO:0000256" key="13">
    <source>
        <dbReference type="PIRSR" id="PIRSR603542-2"/>
    </source>
</evidence>
<feature type="binding site" evidence="12">
    <location>
        <position position="120"/>
    </location>
    <ligand>
        <name>CoA</name>
        <dbReference type="ChEBI" id="CHEBI:57287"/>
    </ligand>
</feature>
<comment type="catalytic activity">
    <reaction evidence="10">
        <text>apo-[aryl-carrier protein] + CoA = holo-[aryl-carrier protein] + adenosine 3',5'-bisphosphate + H(+)</text>
        <dbReference type="Rhea" id="RHEA:48404"/>
        <dbReference type="Rhea" id="RHEA-COMP:15903"/>
        <dbReference type="Rhea" id="RHEA-COMP:17557"/>
        <dbReference type="ChEBI" id="CHEBI:15378"/>
        <dbReference type="ChEBI" id="CHEBI:29999"/>
        <dbReference type="ChEBI" id="CHEBI:57287"/>
        <dbReference type="ChEBI" id="CHEBI:58343"/>
        <dbReference type="ChEBI" id="CHEBI:64479"/>
    </reaction>
</comment>
<dbReference type="GO" id="GO:0009366">
    <property type="term" value="C:enterobactin synthetase complex"/>
    <property type="evidence" value="ECO:0007669"/>
    <property type="project" value="InterPro"/>
</dbReference>
<dbReference type="InterPro" id="IPR008278">
    <property type="entry name" value="4-PPantetheinyl_Trfase_dom"/>
</dbReference>
<gene>
    <name evidence="16" type="ORF">BHU62_11540</name>
</gene>
<keyword evidence="7" id="KW-0259">Enterobactin biosynthesis</keyword>
<feature type="binding site" evidence="12">
    <location>
        <position position="167"/>
    </location>
    <ligand>
        <name>CoA</name>
        <dbReference type="ChEBI" id="CHEBI:57287"/>
    </ligand>
</feature>
<evidence type="ECO:0000256" key="1">
    <source>
        <dbReference type="ARBA" id="ARBA00003937"/>
    </source>
</evidence>